<evidence type="ECO:0000313" key="3">
    <source>
        <dbReference type="Proteomes" id="UP000050265"/>
    </source>
</evidence>
<dbReference type="EMBL" id="LJQP01000045">
    <property type="protein sequence ID" value="KPX76608.1"/>
    <property type="molecule type" value="Genomic_DNA"/>
</dbReference>
<protein>
    <submittedName>
        <fullName evidence="2">Uncharacterized protein</fullName>
    </submittedName>
</protein>
<accession>A0A0P9TPN4</accession>
<evidence type="ECO:0000256" key="1">
    <source>
        <dbReference type="SAM" id="MobiDB-lite"/>
    </source>
</evidence>
<evidence type="ECO:0000313" key="2">
    <source>
        <dbReference type="EMBL" id="KPX76608.1"/>
    </source>
</evidence>
<comment type="caution">
    <text evidence="2">The sequence shown here is derived from an EMBL/GenBank/DDBJ whole genome shotgun (WGS) entry which is preliminary data.</text>
</comment>
<dbReference type="PATRIC" id="fig|53707.9.peg.6248"/>
<dbReference type="AlphaFoldDB" id="A0A0P9TPN4"/>
<sequence length="463" mass="52788">MAMDEVLELERSRIKSFYRLLVDRLGAQTWEKRKTCYEARIREKEATLDIALPIEPQLFVPADDDIDWYILACELAFDVQQSDSAYSSKRIYPFAMAIGAVAEQLSSVPNVGSVLDKMLANNNKPDTQLFELLTAAFYLKNGYKVEFLQELSLTWPDGKTKKTPDMLVHFDNDSMYVECKRAAQQTRYSLEEQDAWGLIWASLSRYLLDRAPWCIVDLTFHSQIKLTCVQEVIQVVELALERGGARVRQGCISAALRWVDRAPLERHYRRFLVRPNCPQQEQLVFGDVDTNEKRSIATIAKSIERVGSPDSILNIFLDDIANCVAAQWRCDQEISLGLRSRHFKGLIHDAATQIPPDKPGVVHVMYETRDGIDIEEIRRVKNMDNIAGYDASGTTVLGILLHGVNYYPQAQGYQWAETTQDFSRAPDFMDLYPRQALMLASGTTQEVEGDTHWAQDRASKESR</sequence>
<feature type="region of interest" description="Disordered" evidence="1">
    <location>
        <begin position="442"/>
        <end position="463"/>
    </location>
</feature>
<name>A0A0P9TPN4_PSEAV</name>
<organism evidence="2 3">
    <name type="scientific">Pseudomonas amygdali pv. lachrymans</name>
    <name type="common">Pseudomonas syringae pv. lachrymans</name>
    <dbReference type="NCBI Taxonomy" id="53707"/>
    <lineage>
        <taxon>Bacteria</taxon>
        <taxon>Pseudomonadati</taxon>
        <taxon>Pseudomonadota</taxon>
        <taxon>Gammaproteobacteria</taxon>
        <taxon>Pseudomonadales</taxon>
        <taxon>Pseudomonadaceae</taxon>
        <taxon>Pseudomonas</taxon>
        <taxon>Pseudomonas amygdali</taxon>
    </lineage>
</organism>
<feature type="compositionally biased region" description="Basic and acidic residues" evidence="1">
    <location>
        <begin position="449"/>
        <end position="463"/>
    </location>
</feature>
<proteinExistence type="predicted"/>
<dbReference type="Proteomes" id="UP000050265">
    <property type="component" value="Unassembled WGS sequence"/>
</dbReference>
<reference evidence="2 3" key="1">
    <citation type="submission" date="2015-09" db="EMBL/GenBank/DDBJ databases">
        <title>Genome announcement of multiple Pseudomonas syringae strains.</title>
        <authorList>
            <person name="Thakur S."/>
            <person name="Wang P.W."/>
            <person name="Gong Y."/>
            <person name="Weir B.S."/>
            <person name="Guttman D.S."/>
        </authorList>
    </citation>
    <scope>NUCLEOTIDE SEQUENCE [LARGE SCALE GENOMIC DNA]</scope>
    <source>
        <strain evidence="2 3">ICMP3507</strain>
    </source>
</reference>
<gene>
    <name evidence="2" type="ORF">ALO35_04202</name>
</gene>